<dbReference type="SUPFAM" id="SSF141868">
    <property type="entry name" value="EAL domain-like"/>
    <property type="match status" value="1"/>
</dbReference>
<dbReference type="Pfam" id="PF00990">
    <property type="entry name" value="GGDEF"/>
    <property type="match status" value="1"/>
</dbReference>
<reference evidence="5" key="2">
    <citation type="journal article" date="2016" name="Environ. Microbiol. Rep.">
        <title>Analysis of defence systems and a conjugative IncP-1 plasmid in the marine polyaromatic hydrocarbons-degrading bacterium Cycloclasticus sp. 78-ME.</title>
        <authorList>
            <person name="Yakimov M.M."/>
            <person name="Crisafi F."/>
            <person name="Messina E."/>
            <person name="Smedile F."/>
            <person name="Lopatina A."/>
            <person name="Denaro R."/>
            <person name="Pieper D.H."/>
            <person name="Golyshin P.N."/>
            <person name="Giuliano L."/>
        </authorList>
    </citation>
    <scope>NUCLEOTIDE SEQUENCE [LARGE SCALE GENOMIC DNA]</scope>
    <source>
        <strain evidence="5">78-ME</strain>
    </source>
</reference>
<dbReference type="InterPro" id="IPR029016">
    <property type="entry name" value="GAF-like_dom_sf"/>
</dbReference>
<feature type="domain" description="GGDEF" evidence="3">
    <location>
        <begin position="494"/>
        <end position="627"/>
    </location>
</feature>
<dbReference type="FunFam" id="3.30.70.270:FF:000001">
    <property type="entry name" value="Diguanylate cyclase domain protein"/>
    <property type="match status" value="1"/>
</dbReference>
<dbReference type="RefSeq" id="WP_020932312.1">
    <property type="nucleotide sequence ID" value="NC_021917.1"/>
</dbReference>
<dbReference type="AlphaFoldDB" id="S5TW40"/>
<dbReference type="PANTHER" id="PTHR33121:SF23">
    <property type="entry name" value="CYCLIC DI-GMP PHOSPHODIESTERASE PDEB"/>
    <property type="match status" value="1"/>
</dbReference>
<dbReference type="NCBIfam" id="TIGR00254">
    <property type="entry name" value="GGDEF"/>
    <property type="match status" value="1"/>
</dbReference>
<dbReference type="Gene3D" id="3.30.70.270">
    <property type="match status" value="1"/>
</dbReference>
<protein>
    <submittedName>
        <fullName evidence="4">Diguanylate cyclase/phosphodiesterase with PAS/PAC sensor</fullName>
    </submittedName>
</protein>
<gene>
    <name evidence="4" type="ORF">CYCME_1033</name>
</gene>
<dbReference type="CDD" id="cd01948">
    <property type="entry name" value="EAL"/>
    <property type="match status" value="1"/>
</dbReference>
<name>S5TW40_9GAMM</name>
<dbReference type="InterPro" id="IPR029787">
    <property type="entry name" value="Nucleotide_cyclase"/>
</dbReference>
<reference evidence="4 5" key="1">
    <citation type="submission" date="2013-05" db="EMBL/GenBank/DDBJ databases">
        <title>Between feast and famine: a lifestyle of most important marine PAH-degrading bacterium Cycloclasticus sp. 7ME.</title>
        <authorList>
            <person name="Yakimov M.M."/>
            <person name="Messina E."/>
            <person name="Genovese M."/>
            <person name="Denaro R."/>
            <person name="Crisafi F."/>
            <person name="Russo D."/>
            <person name="Cappello S."/>
            <person name="Santisi S."/>
            <person name="Smedile F."/>
            <person name="Golyshina O.V."/>
            <person name="Tran H."/>
            <person name="Pieper D.H."/>
            <person name="Golyshin P.N."/>
            <person name="Giuliano L."/>
        </authorList>
    </citation>
    <scope>NUCLEOTIDE SEQUENCE [LARGE SCALE GENOMIC DNA]</scope>
    <source>
        <strain evidence="4 5">78-ME</strain>
    </source>
</reference>
<evidence type="ECO:0000259" key="3">
    <source>
        <dbReference type="PROSITE" id="PS50887"/>
    </source>
</evidence>
<keyword evidence="5" id="KW-1185">Reference proteome</keyword>
<dbReference type="InterPro" id="IPR001633">
    <property type="entry name" value="EAL_dom"/>
</dbReference>
<dbReference type="PROSITE" id="PS50883">
    <property type="entry name" value="EAL"/>
    <property type="match status" value="1"/>
</dbReference>
<dbReference type="InterPro" id="IPR035919">
    <property type="entry name" value="EAL_sf"/>
</dbReference>
<evidence type="ECO:0000313" key="4">
    <source>
        <dbReference type="EMBL" id="AGS39365.1"/>
    </source>
</evidence>
<evidence type="ECO:0000256" key="1">
    <source>
        <dbReference type="ARBA" id="ARBA00001946"/>
    </source>
</evidence>
<accession>S5TW40</accession>
<dbReference type="InterPro" id="IPR035965">
    <property type="entry name" value="PAS-like_dom_sf"/>
</dbReference>
<organism evidence="4 5">
    <name type="scientific">Cycloclasticus zancles 78-ME</name>
    <dbReference type="NCBI Taxonomy" id="1198232"/>
    <lineage>
        <taxon>Bacteria</taxon>
        <taxon>Pseudomonadati</taxon>
        <taxon>Pseudomonadota</taxon>
        <taxon>Gammaproteobacteria</taxon>
        <taxon>Thiotrichales</taxon>
        <taxon>Piscirickettsiaceae</taxon>
        <taxon>Cycloclasticus</taxon>
    </lineage>
</organism>
<dbReference type="SMART" id="SM00091">
    <property type="entry name" value="PAS"/>
    <property type="match status" value="2"/>
</dbReference>
<dbReference type="Gene3D" id="3.30.450.40">
    <property type="match status" value="1"/>
</dbReference>
<dbReference type="SUPFAM" id="SSF55073">
    <property type="entry name" value="Nucleotide cyclase"/>
    <property type="match status" value="1"/>
</dbReference>
<dbReference type="Gene3D" id="3.30.450.20">
    <property type="entry name" value="PAS domain"/>
    <property type="match status" value="2"/>
</dbReference>
<dbReference type="Pfam" id="PF00563">
    <property type="entry name" value="EAL"/>
    <property type="match status" value="1"/>
</dbReference>
<dbReference type="GO" id="GO:0071111">
    <property type="term" value="F:cyclic-guanylate-specific phosphodiesterase activity"/>
    <property type="evidence" value="ECO:0007669"/>
    <property type="project" value="InterPro"/>
</dbReference>
<dbReference type="eggNOG" id="COG5001">
    <property type="taxonomic scope" value="Bacteria"/>
</dbReference>
<evidence type="ECO:0000313" key="5">
    <source>
        <dbReference type="Proteomes" id="UP000015380"/>
    </source>
</evidence>
<dbReference type="InterPro" id="IPR043128">
    <property type="entry name" value="Rev_trsase/Diguanyl_cyclase"/>
</dbReference>
<sequence length="898" mass="101445">MITPLIDSNVHLNNKGFELVYIDIKKIINVREIVVLKDRDELFNKIHDTLKLPLSGYHQLTKSLELVLEYLEVDRCSLLYPCTANASTHMIPIEVTTANYPGANKLKTDLSTTSLFKHISQTVENTTEPVSFDLKNIESTQLSKVYKDFSIKAQIVKLIEQANGEKWGLSLHQCNSTRIWDAETKDIINTVAEMIRPILSTLVDIPTLLSLVESATEAIDNSSLPQVLYNMDREIAYANEAYCQLHKRDLNDLLHQHGKQFFSEEEHDRYDQLFDDILKYGNANNNSTKITGDGETIHTEFHGSLLNYNGSRHYHVSLYDQTEKIRNQQQLQSYSDIQHAIMEASDDGMLVEDTDRKAIAINQTFFNTFDIPPSLLKEKNNQTLEMLKAGMDKMQDAEKIAQNVLSLSPSSEVKTSTLIYLKNGTILDLASFPLIHDKTIKGRVWYFKDITENTLLTQKLGFEATHDPLTKLVNRRGFDEELSRSINDLKDSNAVHALLYLDLDQFKIINDSGGHAAGDMALIEVSQLLLKQVRSADLLARVGGDEFCILLKDCPPDAAHALGEQIRQDIEDFIFISGDKEYNLGVSIGIVTIDKSFNSYEDVLKLADTSCYLAKEAGRNQIHIHTNADQAVALRLQQNNIVSQINDALKANRFECYVQKIRTVSNEDSNTKNTLSNYEVLVRMLDADGSIIAPNVFLPAAERYKLMYKIDHWVIKNSIQAMATIQEQVDWFSINLSGQTIAHQGSFELIKKCIDDANIPPHKICFEITETAAITNPEFGVSFLNKLQQLGCLIALDDFGSGLSSYEYLKRLPADILKIDGQFIQNMLYNPLDLAMVKSINEISHIMGKKTVGEYVENEATLKKMKDIGIDFAQGFYLDTPKPLRTILEAHPMQITLE</sequence>
<evidence type="ECO:0000259" key="2">
    <source>
        <dbReference type="PROSITE" id="PS50883"/>
    </source>
</evidence>
<dbReference type="PATRIC" id="fig|1198232.3.peg.1035"/>
<dbReference type="Pfam" id="PF13426">
    <property type="entry name" value="PAS_9"/>
    <property type="match status" value="2"/>
</dbReference>
<proteinExistence type="predicted"/>
<dbReference type="InterPro" id="IPR000014">
    <property type="entry name" value="PAS"/>
</dbReference>
<dbReference type="SMART" id="SM00052">
    <property type="entry name" value="EAL"/>
    <property type="match status" value="1"/>
</dbReference>
<dbReference type="Gene3D" id="3.20.20.450">
    <property type="entry name" value="EAL domain"/>
    <property type="match status" value="1"/>
</dbReference>
<dbReference type="InterPro" id="IPR050706">
    <property type="entry name" value="Cyclic-di-GMP_PDE-like"/>
</dbReference>
<feature type="domain" description="EAL" evidence="2">
    <location>
        <begin position="638"/>
        <end position="895"/>
    </location>
</feature>
<dbReference type="PROSITE" id="PS50887">
    <property type="entry name" value="GGDEF"/>
    <property type="match status" value="1"/>
</dbReference>
<dbReference type="CDD" id="cd01949">
    <property type="entry name" value="GGDEF"/>
    <property type="match status" value="1"/>
</dbReference>
<dbReference type="PANTHER" id="PTHR33121">
    <property type="entry name" value="CYCLIC DI-GMP PHOSPHODIESTERASE PDEF"/>
    <property type="match status" value="1"/>
</dbReference>
<dbReference type="HOGENOM" id="CLU_000445_70_20_6"/>
<dbReference type="KEGG" id="cza:CYCME_1033"/>
<dbReference type="NCBIfam" id="TIGR00229">
    <property type="entry name" value="sensory_box"/>
    <property type="match status" value="1"/>
</dbReference>
<dbReference type="SMART" id="SM00267">
    <property type="entry name" value="GGDEF"/>
    <property type="match status" value="1"/>
</dbReference>
<dbReference type="EMBL" id="CP005996">
    <property type="protein sequence ID" value="AGS39365.1"/>
    <property type="molecule type" value="Genomic_DNA"/>
</dbReference>
<dbReference type="Proteomes" id="UP000015380">
    <property type="component" value="Chromosome"/>
</dbReference>
<dbReference type="InterPro" id="IPR000160">
    <property type="entry name" value="GGDEF_dom"/>
</dbReference>
<dbReference type="SUPFAM" id="SSF55785">
    <property type="entry name" value="PYP-like sensor domain (PAS domain)"/>
    <property type="match status" value="2"/>
</dbReference>
<comment type="cofactor">
    <cofactor evidence="1">
        <name>Mg(2+)</name>
        <dbReference type="ChEBI" id="CHEBI:18420"/>
    </cofactor>
</comment>